<sequence length="40" mass="4289">MCSPPSTAVRIKERCCCASLSRCFCSTISTFLLPSLGCSE</sequence>
<organism evidence="1 2">
    <name type="scientific">Oreochromis aureus</name>
    <name type="common">Israeli tilapia</name>
    <name type="synonym">Chromis aureus</name>
    <dbReference type="NCBI Taxonomy" id="47969"/>
    <lineage>
        <taxon>Eukaryota</taxon>
        <taxon>Metazoa</taxon>
        <taxon>Chordata</taxon>
        <taxon>Craniata</taxon>
        <taxon>Vertebrata</taxon>
        <taxon>Euteleostomi</taxon>
        <taxon>Actinopterygii</taxon>
        <taxon>Neopterygii</taxon>
        <taxon>Teleostei</taxon>
        <taxon>Neoteleostei</taxon>
        <taxon>Acanthomorphata</taxon>
        <taxon>Ovalentaria</taxon>
        <taxon>Cichlomorphae</taxon>
        <taxon>Cichliformes</taxon>
        <taxon>Cichlidae</taxon>
        <taxon>African cichlids</taxon>
        <taxon>Pseudocrenilabrinae</taxon>
        <taxon>Oreochromini</taxon>
        <taxon>Oreochromis</taxon>
    </lineage>
</organism>
<protein>
    <submittedName>
        <fullName evidence="1">Uncharacterized protein</fullName>
    </submittedName>
</protein>
<reference evidence="1" key="2">
    <citation type="submission" date="2025-09" db="UniProtKB">
        <authorList>
            <consortium name="Ensembl"/>
        </authorList>
    </citation>
    <scope>IDENTIFICATION</scope>
</reference>
<accession>A0A668U4U6</accession>
<dbReference type="Proteomes" id="UP000472276">
    <property type="component" value="Unassembled WGS sequence"/>
</dbReference>
<reference evidence="1" key="1">
    <citation type="submission" date="2025-08" db="UniProtKB">
        <authorList>
            <consortium name="Ensembl"/>
        </authorList>
    </citation>
    <scope>IDENTIFICATION</scope>
</reference>
<evidence type="ECO:0000313" key="1">
    <source>
        <dbReference type="Ensembl" id="ENSOABP00000034685.1"/>
    </source>
</evidence>
<dbReference type="AlphaFoldDB" id="A0A668U4U6"/>
<evidence type="ECO:0000313" key="2">
    <source>
        <dbReference type="Proteomes" id="UP000472276"/>
    </source>
</evidence>
<proteinExistence type="predicted"/>
<dbReference type="Ensembl" id="ENSOABT00000035650.2">
    <property type="protein sequence ID" value="ENSOABP00000034685.1"/>
    <property type="gene ID" value="ENSOABG00000015973.2"/>
</dbReference>
<keyword evidence="2" id="KW-1185">Reference proteome</keyword>
<name>A0A668U4U6_OREAU</name>